<comment type="cofactor">
    <cofactor evidence="1">
        <name>heme</name>
        <dbReference type="ChEBI" id="CHEBI:30413"/>
    </cofactor>
</comment>
<organism evidence="14 15">
    <name type="scientific">Limulus polyphemus</name>
    <name type="common">Atlantic horseshoe crab</name>
    <dbReference type="NCBI Taxonomy" id="6850"/>
    <lineage>
        <taxon>Eukaryota</taxon>
        <taxon>Metazoa</taxon>
        <taxon>Ecdysozoa</taxon>
        <taxon>Arthropoda</taxon>
        <taxon>Chelicerata</taxon>
        <taxon>Merostomata</taxon>
        <taxon>Xiphosura</taxon>
        <taxon>Limulidae</taxon>
        <taxon>Limulus</taxon>
    </lineage>
</organism>
<evidence type="ECO:0000256" key="3">
    <source>
        <dbReference type="ARBA" id="ARBA00004406"/>
    </source>
</evidence>
<dbReference type="Proteomes" id="UP000694941">
    <property type="component" value="Unplaced"/>
</dbReference>
<evidence type="ECO:0000313" key="15">
    <source>
        <dbReference type="RefSeq" id="XP_022249125.1"/>
    </source>
</evidence>
<evidence type="ECO:0000313" key="14">
    <source>
        <dbReference type="Proteomes" id="UP000694941"/>
    </source>
</evidence>
<name>A0ABM1SZR9_LIMPO</name>
<evidence type="ECO:0000256" key="8">
    <source>
        <dbReference type="ARBA" id="ARBA00022848"/>
    </source>
</evidence>
<keyword evidence="12" id="KW-0472">Membrane</keyword>
<keyword evidence="14" id="KW-1185">Reference proteome</keyword>
<dbReference type="InterPro" id="IPR050476">
    <property type="entry name" value="Insect_CytP450_Detox"/>
</dbReference>
<sequence length="184" mass="21233">MEQLVLLLVTPHIYWCNILKCRKKIRQEVDELVEKEGENLDYVSVHKLRYLDQVFSESLRVYPPVYLFSPDNHNRNPLAWQPFGYGPRNCIGMRFAQLEAKMTLAKMVQKYFLRPCEKTEKKRRNDLLQLMIDSQNINVDVRKVTGSQLTAGDETHKSIPVASSKSGLTDDEVVYNAFLALIAG</sequence>
<evidence type="ECO:0000256" key="7">
    <source>
        <dbReference type="ARBA" id="ARBA00022824"/>
    </source>
</evidence>
<evidence type="ECO:0000256" key="4">
    <source>
        <dbReference type="ARBA" id="ARBA00010617"/>
    </source>
</evidence>
<dbReference type="PANTHER" id="PTHR24292">
    <property type="entry name" value="CYTOCHROME P450"/>
    <property type="match status" value="1"/>
</dbReference>
<keyword evidence="11 13" id="KW-0503">Monooxygenase</keyword>
<keyword evidence="5 13" id="KW-0349">Heme</keyword>
<evidence type="ECO:0000256" key="1">
    <source>
        <dbReference type="ARBA" id="ARBA00001971"/>
    </source>
</evidence>
<evidence type="ECO:0000256" key="11">
    <source>
        <dbReference type="ARBA" id="ARBA00023033"/>
    </source>
</evidence>
<keyword evidence="8" id="KW-0492">Microsome</keyword>
<dbReference type="Gene3D" id="1.10.630.10">
    <property type="entry name" value="Cytochrome P450"/>
    <property type="match status" value="2"/>
</dbReference>
<dbReference type="PANTHER" id="PTHR24292:SF102">
    <property type="entry name" value="CYTOCHROME P450 FAMILY-RELATED"/>
    <property type="match status" value="1"/>
</dbReference>
<evidence type="ECO:0000256" key="5">
    <source>
        <dbReference type="ARBA" id="ARBA00022617"/>
    </source>
</evidence>
<gene>
    <name evidence="15" type="primary">LOC111087289</name>
</gene>
<evidence type="ECO:0000256" key="6">
    <source>
        <dbReference type="ARBA" id="ARBA00022723"/>
    </source>
</evidence>
<dbReference type="PROSITE" id="PS00086">
    <property type="entry name" value="CYTOCHROME_P450"/>
    <property type="match status" value="1"/>
</dbReference>
<evidence type="ECO:0000256" key="2">
    <source>
        <dbReference type="ARBA" id="ARBA00004174"/>
    </source>
</evidence>
<proteinExistence type="inferred from homology"/>
<dbReference type="SUPFAM" id="SSF48264">
    <property type="entry name" value="Cytochrome P450"/>
    <property type="match status" value="1"/>
</dbReference>
<dbReference type="RefSeq" id="XP_022249125.1">
    <property type="nucleotide sequence ID" value="XM_022393417.1"/>
</dbReference>
<dbReference type="InterPro" id="IPR036396">
    <property type="entry name" value="Cyt_P450_sf"/>
</dbReference>
<keyword evidence="10 13" id="KW-0408">Iron</keyword>
<keyword evidence="9 13" id="KW-0560">Oxidoreductase</keyword>
<comment type="subcellular location">
    <subcellularLocation>
        <location evidence="3">Endoplasmic reticulum membrane</location>
        <topology evidence="3">Peripheral membrane protein</topology>
    </subcellularLocation>
    <subcellularLocation>
        <location evidence="2">Microsome membrane</location>
        <topology evidence="2">Peripheral membrane protein</topology>
    </subcellularLocation>
</comment>
<keyword evidence="7" id="KW-0256">Endoplasmic reticulum</keyword>
<dbReference type="GeneID" id="111087289"/>
<protein>
    <submittedName>
        <fullName evidence="15">Probable cytochrome P450 6a21</fullName>
    </submittedName>
</protein>
<dbReference type="InterPro" id="IPR001128">
    <property type="entry name" value="Cyt_P450"/>
</dbReference>
<evidence type="ECO:0000256" key="13">
    <source>
        <dbReference type="RuleBase" id="RU000461"/>
    </source>
</evidence>
<dbReference type="InterPro" id="IPR017972">
    <property type="entry name" value="Cyt_P450_CS"/>
</dbReference>
<dbReference type="Pfam" id="PF00067">
    <property type="entry name" value="p450"/>
    <property type="match status" value="2"/>
</dbReference>
<accession>A0ABM1SZR9</accession>
<evidence type="ECO:0000256" key="9">
    <source>
        <dbReference type="ARBA" id="ARBA00023002"/>
    </source>
</evidence>
<evidence type="ECO:0000256" key="10">
    <source>
        <dbReference type="ARBA" id="ARBA00023004"/>
    </source>
</evidence>
<keyword evidence="6 13" id="KW-0479">Metal-binding</keyword>
<comment type="similarity">
    <text evidence="4 13">Belongs to the cytochrome P450 family.</text>
</comment>
<reference evidence="15" key="1">
    <citation type="submission" date="2025-08" db="UniProtKB">
        <authorList>
            <consortium name="RefSeq"/>
        </authorList>
    </citation>
    <scope>IDENTIFICATION</scope>
    <source>
        <tissue evidence="15">Muscle</tissue>
    </source>
</reference>
<evidence type="ECO:0000256" key="12">
    <source>
        <dbReference type="ARBA" id="ARBA00023136"/>
    </source>
</evidence>